<dbReference type="Proteomes" id="UP000191901">
    <property type="component" value="Chromosome"/>
</dbReference>
<organism evidence="3 4">
    <name type="scientific">Halomicronema hongdechloris C2206</name>
    <dbReference type="NCBI Taxonomy" id="1641165"/>
    <lineage>
        <taxon>Bacteria</taxon>
        <taxon>Bacillati</taxon>
        <taxon>Cyanobacteriota</taxon>
        <taxon>Cyanophyceae</taxon>
        <taxon>Nodosilineales</taxon>
        <taxon>Nodosilineaceae</taxon>
        <taxon>Halomicronema</taxon>
    </lineage>
</organism>
<dbReference type="EMBL" id="CP021983">
    <property type="protein sequence ID" value="ASC72986.1"/>
    <property type="molecule type" value="Genomic_DNA"/>
</dbReference>
<reference evidence="3 4" key="1">
    <citation type="journal article" date="2016" name="Biochim. Biophys. Acta">
        <title>Characterization of red-shifted phycobilisomes isolated from the chlorophyll f-containing cyanobacterium Halomicronema hongdechloris.</title>
        <authorList>
            <person name="Li Y."/>
            <person name="Lin Y."/>
            <person name="Garvey C.J."/>
            <person name="Birch D."/>
            <person name="Corkery R.W."/>
            <person name="Loughlin P.C."/>
            <person name="Scheer H."/>
            <person name="Willows R.D."/>
            <person name="Chen M."/>
        </authorList>
    </citation>
    <scope>NUCLEOTIDE SEQUENCE [LARGE SCALE GENOMIC DNA]</scope>
    <source>
        <strain evidence="3 4">C2206</strain>
    </source>
</reference>
<sequence>MVYRKRTTSRTLEQAEVRAAGLAAIDPAIDFGDDRSLDTFNQRIDSLRDKLSAYNTALTEVDTLRSEIISLEQDLRQMSSQMLTGVAFQYGKDSIEYQMAGGVRRQDRIRRSSHARIEADPPAAAAQ</sequence>
<dbReference type="OrthoDB" id="531519at2"/>
<protein>
    <submittedName>
        <fullName evidence="3">Uncharacterized protein</fullName>
    </submittedName>
</protein>
<dbReference type="KEGG" id="hhg:XM38_039470"/>
<keyword evidence="1" id="KW-0175">Coiled coil</keyword>
<accession>A0A1Z3HRU4</accession>
<feature type="coiled-coil region" evidence="1">
    <location>
        <begin position="37"/>
        <end position="81"/>
    </location>
</feature>
<feature type="compositionally biased region" description="Basic and acidic residues" evidence="2">
    <location>
        <begin position="106"/>
        <end position="119"/>
    </location>
</feature>
<dbReference type="AlphaFoldDB" id="A0A1Z3HRU4"/>
<proteinExistence type="predicted"/>
<dbReference type="RefSeq" id="WP_080808275.1">
    <property type="nucleotide sequence ID" value="NZ_CP021983.2"/>
</dbReference>
<feature type="region of interest" description="Disordered" evidence="2">
    <location>
        <begin position="106"/>
        <end position="127"/>
    </location>
</feature>
<evidence type="ECO:0000313" key="4">
    <source>
        <dbReference type="Proteomes" id="UP000191901"/>
    </source>
</evidence>
<keyword evidence="4" id="KW-1185">Reference proteome</keyword>
<evidence type="ECO:0000313" key="3">
    <source>
        <dbReference type="EMBL" id="ASC72986.1"/>
    </source>
</evidence>
<gene>
    <name evidence="3" type="ORF">XM38_039470</name>
</gene>
<name>A0A1Z3HRU4_9CYAN</name>
<evidence type="ECO:0000256" key="2">
    <source>
        <dbReference type="SAM" id="MobiDB-lite"/>
    </source>
</evidence>
<evidence type="ECO:0000256" key="1">
    <source>
        <dbReference type="SAM" id="Coils"/>
    </source>
</evidence>